<evidence type="ECO:0000313" key="2">
    <source>
        <dbReference type="EMBL" id="TCO09520.1"/>
    </source>
</evidence>
<protein>
    <recommendedName>
        <fullName evidence="4">Signaling protein</fullName>
    </recommendedName>
</protein>
<keyword evidence="3" id="KW-1185">Reference proteome</keyword>
<name>A0A4R2GLL5_9HYPH</name>
<evidence type="ECO:0008006" key="4">
    <source>
        <dbReference type="Google" id="ProtNLM"/>
    </source>
</evidence>
<proteinExistence type="predicted"/>
<keyword evidence="1" id="KW-0812">Transmembrane</keyword>
<keyword evidence="1" id="KW-0472">Membrane</keyword>
<reference evidence="2 3" key="1">
    <citation type="submission" date="2019-03" db="EMBL/GenBank/DDBJ databases">
        <title>Genomic Encyclopedia of Type Strains, Phase IV (KMG-IV): sequencing the most valuable type-strain genomes for metagenomic binning, comparative biology and taxonomic classification.</title>
        <authorList>
            <person name="Goeker M."/>
        </authorList>
    </citation>
    <scope>NUCLEOTIDE SEQUENCE [LARGE SCALE GENOMIC DNA]</scope>
    <source>
        <strain evidence="2 3">DSM 22958</strain>
    </source>
</reference>
<feature type="transmembrane region" description="Helical" evidence="1">
    <location>
        <begin position="21"/>
        <end position="43"/>
    </location>
</feature>
<feature type="transmembrane region" description="Helical" evidence="1">
    <location>
        <begin position="55"/>
        <end position="77"/>
    </location>
</feature>
<dbReference type="RefSeq" id="WP_132010221.1">
    <property type="nucleotide sequence ID" value="NZ_JBHUNN010000002.1"/>
</dbReference>
<dbReference type="AlphaFoldDB" id="A0A4R2GLL5"/>
<sequence>MANSNATAGSGGVNWRNLVTLGSLTVLVGVEVIGAAIAGGWALAGLLDLGTTIEYAFMVIFAAIAIWGMVKFVRAGLKIEPITRR</sequence>
<evidence type="ECO:0000256" key="1">
    <source>
        <dbReference type="SAM" id="Phobius"/>
    </source>
</evidence>
<keyword evidence="1" id="KW-1133">Transmembrane helix</keyword>
<accession>A0A4R2GLL5</accession>
<organism evidence="2 3">
    <name type="scientific">Camelimonas lactis</name>
    <dbReference type="NCBI Taxonomy" id="659006"/>
    <lineage>
        <taxon>Bacteria</taxon>
        <taxon>Pseudomonadati</taxon>
        <taxon>Pseudomonadota</taxon>
        <taxon>Alphaproteobacteria</taxon>
        <taxon>Hyphomicrobiales</taxon>
        <taxon>Chelatococcaceae</taxon>
        <taxon>Camelimonas</taxon>
    </lineage>
</organism>
<comment type="caution">
    <text evidence="2">The sequence shown here is derived from an EMBL/GenBank/DDBJ whole genome shotgun (WGS) entry which is preliminary data.</text>
</comment>
<gene>
    <name evidence="2" type="ORF">EV666_11744</name>
</gene>
<dbReference type="Proteomes" id="UP000294881">
    <property type="component" value="Unassembled WGS sequence"/>
</dbReference>
<evidence type="ECO:0000313" key="3">
    <source>
        <dbReference type="Proteomes" id="UP000294881"/>
    </source>
</evidence>
<dbReference type="EMBL" id="SLWL01000017">
    <property type="protein sequence ID" value="TCO09520.1"/>
    <property type="molecule type" value="Genomic_DNA"/>
</dbReference>